<feature type="compositionally biased region" description="Basic and acidic residues" evidence="1">
    <location>
        <begin position="605"/>
        <end position="616"/>
    </location>
</feature>
<dbReference type="OrthoDB" id="10360927at2759"/>
<dbReference type="EMBL" id="VFQX01000017">
    <property type="protein sequence ID" value="KAF0980604.1"/>
    <property type="molecule type" value="Genomic_DNA"/>
</dbReference>
<gene>
    <name evidence="2" type="ORF">FDP41_013087</name>
</gene>
<dbReference type="GeneID" id="68120302"/>
<dbReference type="AlphaFoldDB" id="A0A6A5C235"/>
<evidence type="ECO:0000256" key="1">
    <source>
        <dbReference type="SAM" id="MobiDB-lite"/>
    </source>
</evidence>
<evidence type="ECO:0000313" key="3">
    <source>
        <dbReference type="Proteomes" id="UP000444721"/>
    </source>
</evidence>
<protein>
    <submittedName>
        <fullName evidence="2">Uncharacterized protein</fullName>
    </submittedName>
</protein>
<sequence>MVTHRLLRSKKILSFSQEQQHTSSSVTMLSLMIMRSSCTTTSHSTRGGGGALQYCTHFHRSRTHPMKTSHSADVVHKTHFNPSNIIGHFRDNASLWSWWDDETSSYMGGGGRRNYHCSLFSSSSETRATTITTTSNMTSSSSPSPTSLRELAKQFRDAKNMKEISTCISSLEQYALKHPNESRTSHIALYSIALDMAMKENKIDDVRKIMERTKSYFYLMDVQTLRSLTLFFGRYYKNHPEQLHHILAQAMMHKPKKASIASVLCSEYSPIEFMRVVAMTRKHNIECLSKIAPLAIASALMNDEFKFAKIILDYFVDAILFHDQQLKKKQEDYVFVGESQSTFNGIPELVFHDTTKESFLEFTESVLRIVIKKLRQTMIKLSAYTCKTETGHMTFNDQIYKDACNSIIETLSLAVDTISKTTTNILPPNFQGSFDTDNIVELNDELCTKICYALEANRTFMDESPSKKLAKKFREMVTGMRSSSFDDYLQRKVKTFKERMGVKEDPYVQFRMEYQVKVDKDGVLNSDISDAYVNPNPIQAGDTVIVNHFEFVDDSSAKVVVTGRSYQGRGNEPSLGNEPEEDQPLEQSFVSLLSMADEESLSQEHNADGVKDEDFW</sequence>
<dbReference type="RefSeq" id="XP_044565317.1">
    <property type="nucleotide sequence ID" value="XM_044703678.1"/>
</dbReference>
<keyword evidence="3" id="KW-1185">Reference proteome</keyword>
<feature type="region of interest" description="Disordered" evidence="1">
    <location>
        <begin position="565"/>
        <end position="586"/>
    </location>
</feature>
<evidence type="ECO:0000313" key="2">
    <source>
        <dbReference type="EMBL" id="KAF0980604.1"/>
    </source>
</evidence>
<organism evidence="2 3">
    <name type="scientific">Naegleria fowleri</name>
    <name type="common">Brain eating amoeba</name>
    <dbReference type="NCBI Taxonomy" id="5763"/>
    <lineage>
        <taxon>Eukaryota</taxon>
        <taxon>Discoba</taxon>
        <taxon>Heterolobosea</taxon>
        <taxon>Tetramitia</taxon>
        <taxon>Eutetramitia</taxon>
        <taxon>Vahlkampfiidae</taxon>
        <taxon>Naegleria</taxon>
    </lineage>
</organism>
<feature type="region of interest" description="Disordered" evidence="1">
    <location>
        <begin position="597"/>
        <end position="616"/>
    </location>
</feature>
<accession>A0A6A5C235</accession>
<proteinExistence type="predicted"/>
<name>A0A6A5C235_NAEFO</name>
<reference evidence="2 3" key="1">
    <citation type="journal article" date="2019" name="Sci. Rep.">
        <title>Nanopore sequencing improves the draft genome of the human pathogenic amoeba Naegleria fowleri.</title>
        <authorList>
            <person name="Liechti N."/>
            <person name="Schurch N."/>
            <person name="Bruggmann R."/>
            <person name="Wittwer M."/>
        </authorList>
    </citation>
    <scope>NUCLEOTIDE SEQUENCE [LARGE SCALE GENOMIC DNA]</scope>
    <source>
        <strain evidence="2 3">ATCC 30894</strain>
    </source>
</reference>
<dbReference type="VEuPathDB" id="AmoebaDB:FDP41_013087"/>
<dbReference type="VEuPathDB" id="AmoebaDB:NF0110140"/>
<dbReference type="Proteomes" id="UP000444721">
    <property type="component" value="Unassembled WGS sequence"/>
</dbReference>
<dbReference type="VEuPathDB" id="AmoebaDB:NfTy_035320"/>
<comment type="caution">
    <text evidence="2">The sequence shown here is derived from an EMBL/GenBank/DDBJ whole genome shotgun (WGS) entry which is preliminary data.</text>
</comment>